<feature type="compositionally biased region" description="Acidic residues" evidence="1">
    <location>
        <begin position="148"/>
        <end position="158"/>
    </location>
</feature>
<accession>A0AAN9PKU1</accession>
<protein>
    <submittedName>
        <fullName evidence="2">Uncharacterized protein</fullName>
    </submittedName>
</protein>
<dbReference type="Proteomes" id="UP001359559">
    <property type="component" value="Unassembled WGS sequence"/>
</dbReference>
<name>A0AAN9PKU1_CLITE</name>
<reference evidence="2 3" key="1">
    <citation type="submission" date="2024-01" db="EMBL/GenBank/DDBJ databases">
        <title>The genomes of 5 underutilized Papilionoideae crops provide insights into root nodulation and disease resistance.</title>
        <authorList>
            <person name="Yuan L."/>
        </authorList>
    </citation>
    <scope>NUCLEOTIDE SEQUENCE [LARGE SCALE GENOMIC DNA]</scope>
    <source>
        <strain evidence="2">LY-2023</strain>
        <tissue evidence="2">Leaf</tissue>
    </source>
</reference>
<gene>
    <name evidence="2" type="ORF">RJT34_12323</name>
</gene>
<evidence type="ECO:0000256" key="1">
    <source>
        <dbReference type="SAM" id="MobiDB-lite"/>
    </source>
</evidence>
<evidence type="ECO:0000313" key="2">
    <source>
        <dbReference type="EMBL" id="KAK7301459.1"/>
    </source>
</evidence>
<proteinExistence type="predicted"/>
<keyword evidence="3" id="KW-1185">Reference proteome</keyword>
<sequence>MHHLLTSNLLRFLSPKPSLNFLSPQPIAPSNGFHPFSVPCFNPNLRALIRAARRASLNPESFPLIRPYPSVWWSVLLRVELSSSTIDATTEPPSLIIRNAHALRTSVLAAANPPSRQYDDLKDIDDDLLDYEYDDDNAESGEQGSLESENEDDNEASNEEWASSTEAKSDASDNENAVASAEAHLKKVKAAVLQKLVPYDVEELEKVYI</sequence>
<dbReference type="EMBL" id="JAYKXN010000003">
    <property type="protein sequence ID" value="KAK7301459.1"/>
    <property type="molecule type" value="Genomic_DNA"/>
</dbReference>
<evidence type="ECO:0000313" key="3">
    <source>
        <dbReference type="Proteomes" id="UP001359559"/>
    </source>
</evidence>
<feature type="region of interest" description="Disordered" evidence="1">
    <location>
        <begin position="132"/>
        <end position="181"/>
    </location>
</feature>
<organism evidence="2 3">
    <name type="scientific">Clitoria ternatea</name>
    <name type="common">Butterfly pea</name>
    <dbReference type="NCBI Taxonomy" id="43366"/>
    <lineage>
        <taxon>Eukaryota</taxon>
        <taxon>Viridiplantae</taxon>
        <taxon>Streptophyta</taxon>
        <taxon>Embryophyta</taxon>
        <taxon>Tracheophyta</taxon>
        <taxon>Spermatophyta</taxon>
        <taxon>Magnoliopsida</taxon>
        <taxon>eudicotyledons</taxon>
        <taxon>Gunneridae</taxon>
        <taxon>Pentapetalae</taxon>
        <taxon>rosids</taxon>
        <taxon>fabids</taxon>
        <taxon>Fabales</taxon>
        <taxon>Fabaceae</taxon>
        <taxon>Papilionoideae</taxon>
        <taxon>50 kb inversion clade</taxon>
        <taxon>NPAAA clade</taxon>
        <taxon>indigoferoid/millettioid clade</taxon>
        <taxon>Phaseoleae</taxon>
        <taxon>Clitoria</taxon>
    </lineage>
</organism>
<dbReference type="AlphaFoldDB" id="A0AAN9PKU1"/>
<comment type="caution">
    <text evidence="2">The sequence shown here is derived from an EMBL/GenBank/DDBJ whole genome shotgun (WGS) entry which is preliminary data.</text>
</comment>